<sequence>MNLVSFGRNRLSFGDFLFKHIDFFYDECGLLILFVLTGGLIPTLLFYMFYQSVLISNGYTCNESYKRKILFDAENLKLLYINKNLAEKKELIFDDNEIPLYVILKPDQDITDENIVDIDGNRVDLSLYRIAQSEEIRIPYSKGLLGNLKMFLLSDKSKVFN</sequence>
<reference evidence="3" key="1">
    <citation type="submission" date="2017-01" db="EMBL/GenBank/DDBJ databases">
        <authorList>
            <person name="Wang Y."/>
            <person name="White M."/>
            <person name="Kvist S."/>
            <person name="Moncalvo J.-M."/>
        </authorList>
    </citation>
    <scope>NUCLEOTIDE SEQUENCE [LARGE SCALE GENOMIC DNA]</scope>
    <source>
        <strain evidence="3">ID-206-W2</strain>
    </source>
</reference>
<proteinExistence type="predicted"/>
<organism evidence="2 3">
    <name type="scientific">Smittium culicis</name>
    <dbReference type="NCBI Taxonomy" id="133412"/>
    <lineage>
        <taxon>Eukaryota</taxon>
        <taxon>Fungi</taxon>
        <taxon>Fungi incertae sedis</taxon>
        <taxon>Zoopagomycota</taxon>
        <taxon>Kickxellomycotina</taxon>
        <taxon>Harpellomycetes</taxon>
        <taxon>Harpellales</taxon>
        <taxon>Legeriomycetaceae</taxon>
        <taxon>Smittium</taxon>
    </lineage>
</organism>
<dbReference type="Proteomes" id="UP000187429">
    <property type="component" value="Unassembled WGS sequence"/>
</dbReference>
<keyword evidence="3" id="KW-1185">Reference proteome</keyword>
<evidence type="ECO:0000313" key="3">
    <source>
        <dbReference type="Proteomes" id="UP000187429"/>
    </source>
</evidence>
<feature type="transmembrane region" description="Helical" evidence="1">
    <location>
        <begin position="28"/>
        <end position="50"/>
    </location>
</feature>
<keyword evidence="1" id="KW-1133">Transmembrane helix</keyword>
<protein>
    <submittedName>
        <fullName evidence="2">Uncharacterized protein</fullName>
    </submittedName>
</protein>
<accession>A0A1R1XW18</accession>
<dbReference type="AlphaFoldDB" id="A0A1R1XW18"/>
<keyword evidence="1" id="KW-0472">Membrane</keyword>
<dbReference type="EMBL" id="LSSM01003176">
    <property type="protein sequence ID" value="OMJ18814.1"/>
    <property type="molecule type" value="Genomic_DNA"/>
</dbReference>
<gene>
    <name evidence="2" type="ORF">AYI69_g6863</name>
</gene>
<evidence type="ECO:0000256" key="1">
    <source>
        <dbReference type="SAM" id="Phobius"/>
    </source>
</evidence>
<name>A0A1R1XW18_9FUNG</name>
<comment type="caution">
    <text evidence="2">The sequence shown here is derived from an EMBL/GenBank/DDBJ whole genome shotgun (WGS) entry which is preliminary data.</text>
</comment>
<keyword evidence="1" id="KW-0812">Transmembrane</keyword>
<evidence type="ECO:0000313" key="2">
    <source>
        <dbReference type="EMBL" id="OMJ18814.1"/>
    </source>
</evidence>